<dbReference type="InterPro" id="IPR032687">
    <property type="entry name" value="AraC-type_N"/>
</dbReference>
<evidence type="ECO:0000313" key="5">
    <source>
        <dbReference type="EMBL" id="MBA5686679.1"/>
    </source>
</evidence>
<dbReference type="GO" id="GO:0003700">
    <property type="term" value="F:DNA-binding transcription factor activity"/>
    <property type="evidence" value="ECO:0007669"/>
    <property type="project" value="InterPro"/>
</dbReference>
<dbReference type="InterPro" id="IPR009057">
    <property type="entry name" value="Homeodomain-like_sf"/>
</dbReference>
<dbReference type="Gene3D" id="1.10.10.60">
    <property type="entry name" value="Homeodomain-like"/>
    <property type="match status" value="1"/>
</dbReference>
<dbReference type="GO" id="GO:0000976">
    <property type="term" value="F:transcription cis-regulatory region binding"/>
    <property type="evidence" value="ECO:0007669"/>
    <property type="project" value="TreeGrafter"/>
</dbReference>
<evidence type="ECO:0000256" key="3">
    <source>
        <dbReference type="ARBA" id="ARBA00023163"/>
    </source>
</evidence>
<protein>
    <submittedName>
        <fullName evidence="5">AraC family transcriptional regulator ligand-binding domain-containing protein</fullName>
    </submittedName>
</protein>
<keyword evidence="6" id="KW-1185">Reference proteome</keyword>
<dbReference type="GO" id="GO:0005829">
    <property type="term" value="C:cytosol"/>
    <property type="evidence" value="ECO:0007669"/>
    <property type="project" value="TreeGrafter"/>
</dbReference>
<dbReference type="PROSITE" id="PS01124">
    <property type="entry name" value="HTH_ARAC_FAMILY_2"/>
    <property type="match status" value="1"/>
</dbReference>
<name>A0A7W2F7V6_9BURK</name>
<dbReference type="RefSeq" id="WP_182152495.1">
    <property type="nucleotide sequence ID" value="NZ_JACEZU010000002.1"/>
</dbReference>
<evidence type="ECO:0000256" key="1">
    <source>
        <dbReference type="ARBA" id="ARBA00023015"/>
    </source>
</evidence>
<feature type="domain" description="HTH araC/xylS-type" evidence="4">
    <location>
        <begin position="228"/>
        <end position="325"/>
    </location>
</feature>
<evidence type="ECO:0000259" key="4">
    <source>
        <dbReference type="PROSITE" id="PS01124"/>
    </source>
</evidence>
<keyword evidence="1" id="KW-0805">Transcription regulation</keyword>
<accession>A0A7W2F7V6</accession>
<dbReference type="Pfam" id="PF12625">
    <property type="entry name" value="Arabinose_bd"/>
    <property type="match status" value="1"/>
</dbReference>
<proteinExistence type="predicted"/>
<dbReference type="InterPro" id="IPR018060">
    <property type="entry name" value="HTH_AraC"/>
</dbReference>
<evidence type="ECO:0000313" key="6">
    <source>
        <dbReference type="Proteomes" id="UP000573499"/>
    </source>
</evidence>
<dbReference type="PANTHER" id="PTHR47894:SF1">
    <property type="entry name" value="HTH-TYPE TRANSCRIPTIONAL REGULATOR VQSM"/>
    <property type="match status" value="1"/>
</dbReference>
<dbReference type="SMART" id="SM00342">
    <property type="entry name" value="HTH_ARAC"/>
    <property type="match status" value="1"/>
</dbReference>
<evidence type="ECO:0000256" key="2">
    <source>
        <dbReference type="ARBA" id="ARBA00023125"/>
    </source>
</evidence>
<dbReference type="AlphaFoldDB" id="A0A7W2F7V6"/>
<dbReference type="Pfam" id="PF12833">
    <property type="entry name" value="HTH_18"/>
    <property type="match status" value="1"/>
</dbReference>
<dbReference type="EMBL" id="JACEZU010000002">
    <property type="protein sequence ID" value="MBA5686679.1"/>
    <property type="molecule type" value="Genomic_DNA"/>
</dbReference>
<organism evidence="5 6">
    <name type="scientific">Rugamonas apoptosis</name>
    <dbReference type="NCBI Taxonomy" id="2758570"/>
    <lineage>
        <taxon>Bacteria</taxon>
        <taxon>Pseudomonadati</taxon>
        <taxon>Pseudomonadota</taxon>
        <taxon>Betaproteobacteria</taxon>
        <taxon>Burkholderiales</taxon>
        <taxon>Oxalobacteraceae</taxon>
        <taxon>Telluria group</taxon>
        <taxon>Rugamonas</taxon>
    </lineage>
</organism>
<dbReference type="Proteomes" id="UP000573499">
    <property type="component" value="Unassembled WGS sequence"/>
</dbReference>
<keyword evidence="3" id="KW-0804">Transcription</keyword>
<dbReference type="PANTHER" id="PTHR47894">
    <property type="entry name" value="HTH-TYPE TRANSCRIPTIONAL REGULATOR GADX"/>
    <property type="match status" value="1"/>
</dbReference>
<reference evidence="5 6" key="1">
    <citation type="submission" date="2020-07" db="EMBL/GenBank/DDBJ databases">
        <title>Novel species isolated from subtropical streams in China.</title>
        <authorList>
            <person name="Lu H."/>
        </authorList>
    </citation>
    <scope>NUCLEOTIDE SEQUENCE [LARGE SCALE GENOMIC DNA]</scope>
    <source>
        <strain evidence="5 6">LX47W</strain>
    </source>
</reference>
<gene>
    <name evidence="5" type="ORF">H3H39_06375</name>
</gene>
<sequence>MRYIRGMVNAAVRRGLSPEQVLGLGGGISMEMLEVPRARVSLKQFSRLFGAVSQFLEDEGAGLSACAIPLGGVETMCRAGMTTNTLIECAETLAKGSNAVLYAFKVSFSADQHGIHITLHEIVPQEGDRNSTYEAILLTLYAVFSWLFGLRLPLVSVDFPCAAPRHLFEVRALFAGRVRFNQPAGALHFSANLGALRVVRSPGEIPKFLRRAPGSLIEALLTTGRLTVEVRRRIHAALPKLLTLDDVSRQLALSPRTLHRKLDAEGESFQKIKDELRRDIAIHALTRTNTPIKQISTDLGFADQASFQRAFAEWTGRPPGTWRRISAPAR</sequence>
<dbReference type="SUPFAM" id="SSF46689">
    <property type="entry name" value="Homeodomain-like"/>
    <property type="match status" value="1"/>
</dbReference>
<keyword evidence="2" id="KW-0238">DNA-binding</keyword>
<comment type="caution">
    <text evidence="5">The sequence shown here is derived from an EMBL/GenBank/DDBJ whole genome shotgun (WGS) entry which is preliminary data.</text>
</comment>